<proteinExistence type="predicted"/>
<reference evidence="7" key="1">
    <citation type="submission" date="2022-09" db="EMBL/GenBank/DDBJ databases">
        <title>Eubacterium sp. LFL-14 isolated from human feces.</title>
        <authorList>
            <person name="Liu F."/>
        </authorList>
    </citation>
    <scope>NUCLEOTIDE SEQUENCE</scope>
    <source>
        <strain evidence="7">LFL-14</strain>
    </source>
</reference>
<comment type="subcellular location">
    <subcellularLocation>
        <location evidence="1">Cell membrane</location>
        <topology evidence="1">Multi-pass membrane protein</topology>
    </subcellularLocation>
</comment>
<evidence type="ECO:0000256" key="4">
    <source>
        <dbReference type="ARBA" id="ARBA00022989"/>
    </source>
</evidence>
<feature type="transmembrane region" description="Helical" evidence="6">
    <location>
        <begin position="296"/>
        <end position="319"/>
    </location>
</feature>
<dbReference type="PANTHER" id="PTHR30250:SF11">
    <property type="entry name" value="O-ANTIGEN TRANSPORTER-RELATED"/>
    <property type="match status" value="1"/>
</dbReference>
<keyword evidence="4 6" id="KW-1133">Transmembrane helix</keyword>
<evidence type="ECO:0000256" key="3">
    <source>
        <dbReference type="ARBA" id="ARBA00022692"/>
    </source>
</evidence>
<evidence type="ECO:0000256" key="6">
    <source>
        <dbReference type="SAM" id="Phobius"/>
    </source>
</evidence>
<feature type="transmembrane region" description="Helical" evidence="6">
    <location>
        <begin position="421"/>
        <end position="437"/>
    </location>
</feature>
<keyword evidence="5 6" id="KW-0472">Membrane</keyword>
<dbReference type="PANTHER" id="PTHR30250">
    <property type="entry name" value="PST FAMILY PREDICTED COLANIC ACID TRANSPORTER"/>
    <property type="match status" value="1"/>
</dbReference>
<keyword evidence="3 6" id="KW-0812">Transmembrane</keyword>
<feature type="transmembrane region" description="Helical" evidence="6">
    <location>
        <begin position="216"/>
        <end position="240"/>
    </location>
</feature>
<feature type="transmembrane region" description="Helical" evidence="6">
    <location>
        <begin position="176"/>
        <end position="195"/>
    </location>
</feature>
<feature type="transmembrane region" description="Helical" evidence="6">
    <location>
        <begin position="385"/>
        <end position="401"/>
    </location>
</feature>
<evidence type="ECO:0000256" key="1">
    <source>
        <dbReference type="ARBA" id="ARBA00004651"/>
    </source>
</evidence>
<feature type="transmembrane region" description="Helical" evidence="6">
    <location>
        <begin position="12"/>
        <end position="33"/>
    </location>
</feature>
<evidence type="ECO:0000256" key="5">
    <source>
        <dbReference type="ARBA" id="ARBA00023136"/>
    </source>
</evidence>
<feature type="transmembrane region" description="Helical" evidence="6">
    <location>
        <begin position="89"/>
        <end position="111"/>
    </location>
</feature>
<dbReference type="Proteomes" id="UP001431199">
    <property type="component" value="Unassembled WGS sequence"/>
</dbReference>
<dbReference type="RefSeq" id="WP_118565300.1">
    <property type="nucleotide sequence ID" value="NZ_JAODBU010000003.1"/>
</dbReference>
<name>A0ABT2LYG3_9FIRM</name>
<protein>
    <recommendedName>
        <fullName evidence="9">Membrane protein involved in the export of O-antigen and teichoic acid</fullName>
    </recommendedName>
</protein>
<gene>
    <name evidence="7" type="ORF">N5B56_04295</name>
</gene>
<evidence type="ECO:0000313" key="7">
    <source>
        <dbReference type="EMBL" id="MCT7398310.1"/>
    </source>
</evidence>
<comment type="caution">
    <text evidence="7">The sequence shown here is derived from an EMBL/GenBank/DDBJ whole genome shotgun (WGS) entry which is preliminary data.</text>
</comment>
<feature type="transmembrane region" description="Helical" evidence="6">
    <location>
        <begin position="252"/>
        <end position="275"/>
    </location>
</feature>
<feature type="transmembrane region" description="Helical" evidence="6">
    <location>
        <begin position="359"/>
        <end position="379"/>
    </location>
</feature>
<evidence type="ECO:0000256" key="2">
    <source>
        <dbReference type="ARBA" id="ARBA00022475"/>
    </source>
</evidence>
<feature type="transmembrane region" description="Helical" evidence="6">
    <location>
        <begin position="443"/>
        <end position="462"/>
    </location>
</feature>
<dbReference type="EMBL" id="JAODBU010000003">
    <property type="protein sequence ID" value="MCT7398310.1"/>
    <property type="molecule type" value="Genomic_DNA"/>
</dbReference>
<evidence type="ECO:0008006" key="9">
    <source>
        <dbReference type="Google" id="ProtNLM"/>
    </source>
</evidence>
<dbReference type="InterPro" id="IPR050833">
    <property type="entry name" value="Poly_Biosynth_Transport"/>
</dbReference>
<feature type="transmembrane region" description="Helical" evidence="6">
    <location>
        <begin position="325"/>
        <end position="347"/>
    </location>
</feature>
<accession>A0ABT2LYG3</accession>
<organism evidence="7 8">
    <name type="scientific">Eubacterium album</name>
    <dbReference type="NCBI Taxonomy" id="2978477"/>
    <lineage>
        <taxon>Bacteria</taxon>
        <taxon>Bacillati</taxon>
        <taxon>Bacillota</taxon>
        <taxon>Clostridia</taxon>
        <taxon>Eubacteriales</taxon>
        <taxon>Eubacteriaceae</taxon>
        <taxon>Eubacterium</taxon>
    </lineage>
</organism>
<feature type="transmembrane region" description="Helical" evidence="6">
    <location>
        <begin position="117"/>
        <end position="136"/>
    </location>
</feature>
<keyword evidence="2" id="KW-1003">Cell membrane</keyword>
<keyword evidence="8" id="KW-1185">Reference proteome</keyword>
<feature type="transmembrane region" description="Helical" evidence="6">
    <location>
        <begin position="45"/>
        <end position="68"/>
    </location>
</feature>
<feature type="transmembrane region" description="Helical" evidence="6">
    <location>
        <begin position="148"/>
        <end position="170"/>
    </location>
</feature>
<evidence type="ECO:0000313" key="8">
    <source>
        <dbReference type="Proteomes" id="UP001431199"/>
    </source>
</evidence>
<sequence length="471" mass="53782">MNNKVSSATKNIIMVCLSNGLTILVGLFMGFILPKNISVDSYANYQIYNLYIAYAGFFHFGLVNGIYIKYGKYDYEDIPYSKFKAFFKSLIVIHIISALALLAFVIFASGGNDIDQRIAYLFVIVNIPLINIKWFFSSINQFTKRFVIDSYLTITQNVLNVVAVGCIIAFHLYTYLSILIFTTIMNFVCMSLSIYQNKEIILAKSGKVQLSEVGGLIKTGFFLMLSEFVGIIILGIDSIFVQQFMPKYTFSMYQFAVSIVSLVFTMVTVVTNLVYPYLVRADENKYGLYYTMLSDVVSVVSAAAMAAFFAAKFIIQLWIPKYNDSIPIVAILFGTIVFRILIMLVCGNYFKVLKMIKEYTANNIMAITIGFAFDVIALIVFNDSWYIALASLASFIVWYLITDRKFIKHFKLKVKDWMPRYFYIVVSLGAFYFFANHDWVVSIFVYGIFTVIFGIACFAKYIKVINEMRVK</sequence>